<dbReference type="SMART" id="SM00710">
    <property type="entry name" value="PbH1"/>
    <property type="match status" value="6"/>
</dbReference>
<dbReference type="Gene3D" id="2.160.20.10">
    <property type="entry name" value="Single-stranded right-handed beta-helix, Pectin lyase-like"/>
    <property type="match status" value="1"/>
</dbReference>
<evidence type="ECO:0000259" key="1">
    <source>
        <dbReference type="Pfam" id="PF13229"/>
    </source>
</evidence>
<proteinExistence type="predicted"/>
<evidence type="ECO:0000313" key="2">
    <source>
        <dbReference type="EMBL" id="PUV22962.1"/>
    </source>
</evidence>
<reference evidence="2 3" key="1">
    <citation type="submission" date="2018-04" db="EMBL/GenBank/DDBJ databases">
        <title>Sphingobacterium sp. M46 Genome.</title>
        <authorList>
            <person name="Cheng J."/>
            <person name="Li Y."/>
        </authorList>
    </citation>
    <scope>NUCLEOTIDE SEQUENCE [LARGE SCALE GENOMIC DNA]</scope>
    <source>
        <strain evidence="2 3">M46</strain>
    </source>
</reference>
<dbReference type="InterPro" id="IPR011050">
    <property type="entry name" value="Pectin_lyase_fold/virulence"/>
</dbReference>
<feature type="domain" description="Right handed beta helix" evidence="1">
    <location>
        <begin position="144"/>
        <end position="306"/>
    </location>
</feature>
<comment type="caution">
    <text evidence="2">The sequence shown here is derived from an EMBL/GenBank/DDBJ whole genome shotgun (WGS) entry which is preliminary data.</text>
</comment>
<dbReference type="InterPro" id="IPR006626">
    <property type="entry name" value="PbH1"/>
</dbReference>
<dbReference type="InterPro" id="IPR039448">
    <property type="entry name" value="Beta_helix"/>
</dbReference>
<accession>A0A363NQ93</accession>
<dbReference type="InterPro" id="IPR012334">
    <property type="entry name" value="Pectin_lyas_fold"/>
</dbReference>
<protein>
    <recommendedName>
        <fullName evidence="1">Right handed beta helix domain-containing protein</fullName>
    </recommendedName>
</protein>
<gene>
    <name evidence="2" type="ORF">DCO56_18760</name>
</gene>
<dbReference type="Pfam" id="PF13229">
    <property type="entry name" value="Beta_helix"/>
    <property type="match status" value="1"/>
</dbReference>
<dbReference type="OrthoDB" id="241638at2"/>
<evidence type="ECO:0000313" key="3">
    <source>
        <dbReference type="Proteomes" id="UP000250831"/>
    </source>
</evidence>
<dbReference type="NCBIfam" id="TIGR03804">
    <property type="entry name" value="para_beta_helix"/>
    <property type="match status" value="1"/>
</dbReference>
<sequence length="388" mass="43229">MVLRAKDAKMPSKKIIFLIIIFEIVLKSCTAQDHFYVNSFGAKGDGVSDDTEAINNCFMAALQCSNSIVVFGKGNYRCHGRLNVEFKVDNKVTIQGESVATRILFDNLDIDRGFFIRSDVKSFGKGTILLRNFKIIGPALGLGKKNKFFNSLRHSYGVGISNIKNVEIDGIEVNGFYGNGVDISNKESRAVSKLGFQKVEIRNCNIVNVWGYSPSDSYGDGIYLSDCNNFAILNNNINNGFKHTESLGRGGIVVEDFTKNGIIYGNIISGYDRGIHIENSLGNIALKGNRFLDNRVSFYLWSNGLNNSERPVNIQSNYFRSSIISSYLDKVALKNKDRAYIVILREKPIDKLDKIENNKFLLDASINNKSNAIKGNTSLSLLNNSFKK</sequence>
<dbReference type="EMBL" id="QCXX01000005">
    <property type="protein sequence ID" value="PUV22962.1"/>
    <property type="molecule type" value="Genomic_DNA"/>
</dbReference>
<dbReference type="Proteomes" id="UP000250831">
    <property type="component" value="Unassembled WGS sequence"/>
</dbReference>
<dbReference type="AlphaFoldDB" id="A0A363NQ93"/>
<dbReference type="SUPFAM" id="SSF51126">
    <property type="entry name" value="Pectin lyase-like"/>
    <property type="match status" value="1"/>
</dbReference>
<keyword evidence="3" id="KW-1185">Reference proteome</keyword>
<organism evidence="2 3">
    <name type="scientific">Sphingobacterium athyrii</name>
    <dbReference type="NCBI Taxonomy" id="2152717"/>
    <lineage>
        <taxon>Bacteria</taxon>
        <taxon>Pseudomonadati</taxon>
        <taxon>Bacteroidota</taxon>
        <taxon>Sphingobacteriia</taxon>
        <taxon>Sphingobacteriales</taxon>
        <taxon>Sphingobacteriaceae</taxon>
        <taxon>Sphingobacterium</taxon>
    </lineage>
</organism>
<dbReference type="InterPro" id="IPR022441">
    <property type="entry name" value="Para_beta_helix_rpt-2"/>
</dbReference>
<name>A0A363NQ93_9SPHI</name>